<feature type="region of interest" description="Disordered" evidence="1">
    <location>
        <begin position="147"/>
        <end position="168"/>
    </location>
</feature>
<evidence type="ECO:0000313" key="3">
    <source>
        <dbReference type="Proteomes" id="UP000287651"/>
    </source>
</evidence>
<gene>
    <name evidence="2" type="ORF">B296_00002182</name>
</gene>
<dbReference type="EMBL" id="AMZH03000617">
    <property type="protein sequence ID" value="RRT82835.1"/>
    <property type="molecule type" value="Genomic_DNA"/>
</dbReference>
<name>A0A427B2Y8_ENSVE</name>
<reference evidence="2 3" key="1">
    <citation type="journal article" date="2014" name="Agronomy (Basel)">
        <title>A Draft Genome Sequence for Ensete ventricosum, the Drought-Tolerant Tree Against Hunger.</title>
        <authorList>
            <person name="Harrison J."/>
            <person name="Moore K.A."/>
            <person name="Paszkiewicz K."/>
            <person name="Jones T."/>
            <person name="Grant M."/>
            <person name="Ambacheew D."/>
            <person name="Muzemil S."/>
            <person name="Studholme D.J."/>
        </authorList>
    </citation>
    <scope>NUCLEOTIDE SEQUENCE [LARGE SCALE GENOMIC DNA]</scope>
</reference>
<evidence type="ECO:0000313" key="2">
    <source>
        <dbReference type="EMBL" id="RRT82835.1"/>
    </source>
</evidence>
<dbReference type="Proteomes" id="UP000287651">
    <property type="component" value="Unassembled WGS sequence"/>
</dbReference>
<sequence>MHVVSIWNTFGRIDLIRSAISSNASILVNIRTDYINHVHGLPASHGGRQRSLSILVGAYPSCSYAKWVPAATSQSVIGMRAGVGEGVRKRSFDRGCGTTRGSRCGSSSTRVTRTFDSSTRNPHLPVRHPPAWLLVAGAGPTETLKWGRPRKKRQRSLVAMRRCRRAPC</sequence>
<dbReference type="AlphaFoldDB" id="A0A427B2Y8"/>
<protein>
    <submittedName>
        <fullName evidence="2">Uncharacterized protein</fullName>
    </submittedName>
</protein>
<evidence type="ECO:0000256" key="1">
    <source>
        <dbReference type="SAM" id="MobiDB-lite"/>
    </source>
</evidence>
<feature type="region of interest" description="Disordered" evidence="1">
    <location>
        <begin position="94"/>
        <end position="122"/>
    </location>
</feature>
<organism evidence="2 3">
    <name type="scientific">Ensete ventricosum</name>
    <name type="common">Abyssinian banana</name>
    <name type="synonym">Musa ensete</name>
    <dbReference type="NCBI Taxonomy" id="4639"/>
    <lineage>
        <taxon>Eukaryota</taxon>
        <taxon>Viridiplantae</taxon>
        <taxon>Streptophyta</taxon>
        <taxon>Embryophyta</taxon>
        <taxon>Tracheophyta</taxon>
        <taxon>Spermatophyta</taxon>
        <taxon>Magnoliopsida</taxon>
        <taxon>Liliopsida</taxon>
        <taxon>Zingiberales</taxon>
        <taxon>Musaceae</taxon>
        <taxon>Ensete</taxon>
    </lineage>
</organism>
<feature type="compositionally biased region" description="Low complexity" evidence="1">
    <location>
        <begin position="94"/>
        <end position="114"/>
    </location>
</feature>
<proteinExistence type="predicted"/>
<accession>A0A427B2Y8</accession>
<comment type="caution">
    <text evidence="2">The sequence shown here is derived from an EMBL/GenBank/DDBJ whole genome shotgun (WGS) entry which is preliminary data.</text>
</comment>